<keyword evidence="1" id="KW-1133">Transmembrane helix</keyword>
<dbReference type="RefSeq" id="WP_161553060.1">
    <property type="nucleotide sequence ID" value="NZ_AP022325.1"/>
</dbReference>
<evidence type="ECO:0000313" key="2">
    <source>
        <dbReference type="EMBL" id="BBU47566.1"/>
    </source>
</evidence>
<feature type="transmembrane region" description="Helical" evidence="1">
    <location>
        <begin position="91"/>
        <end position="118"/>
    </location>
</feature>
<dbReference type="AlphaFoldDB" id="A0A809SK39"/>
<dbReference type="KEGG" id="mfel:JPM2_2590"/>
<reference evidence="2 3" key="1">
    <citation type="submission" date="2020-01" db="EMBL/GenBank/DDBJ databases">
        <title>Complete genome sequence of Mycoplasma felis strain Myco-2.</title>
        <authorList>
            <person name="Kinoshita Y."/>
            <person name="Niwa H."/>
            <person name="Uchida-Fujii E."/>
            <person name="Nukada T."/>
        </authorList>
    </citation>
    <scope>NUCLEOTIDE SEQUENCE [LARGE SCALE GENOMIC DNA]</scope>
    <source>
        <strain evidence="2 3">Myco-2</strain>
    </source>
</reference>
<keyword evidence="3" id="KW-1185">Reference proteome</keyword>
<feature type="transmembrane region" description="Helical" evidence="1">
    <location>
        <begin position="6"/>
        <end position="23"/>
    </location>
</feature>
<proteinExistence type="predicted"/>
<evidence type="ECO:0000313" key="3">
    <source>
        <dbReference type="Proteomes" id="UP000464317"/>
    </source>
</evidence>
<sequence>MILSYYIRIILTIILTLFSFIFLKKAHILTRKKYNEHYIKNPKKNISWAAKTSVRDLTLVPFSLICFITPIFIPITFFFNHEYKLFSKFQLAFFIVIFLISIFVSLTSIIFIIFDFYIAEMPTKRLLFNYLKLSCNKLYQLIMNEKSISFQNLNSTYLSRETEIIYWRFISSFKNPTTPKELDELFDAIFNFYKTRKDRFFLPVVENTIYEIHYKNYFNIKEFKLYIKKDLKKYYKREIEKYRDNLFT</sequence>
<protein>
    <submittedName>
        <fullName evidence="2">Uncharacterized protein</fullName>
    </submittedName>
</protein>
<keyword evidence="1" id="KW-0472">Membrane</keyword>
<evidence type="ECO:0000256" key="1">
    <source>
        <dbReference type="SAM" id="Phobius"/>
    </source>
</evidence>
<dbReference type="EMBL" id="AP022325">
    <property type="protein sequence ID" value="BBU47566.1"/>
    <property type="molecule type" value="Genomic_DNA"/>
</dbReference>
<gene>
    <name evidence="2" type="ORF">JPM2_2590</name>
</gene>
<keyword evidence="1" id="KW-0812">Transmembrane</keyword>
<feature type="transmembrane region" description="Helical" evidence="1">
    <location>
        <begin position="57"/>
        <end position="79"/>
    </location>
</feature>
<accession>A0A809SK39</accession>
<organism evidence="2 3">
    <name type="scientific">Mycoplasmopsis felis</name>
    <dbReference type="NCBI Taxonomy" id="33923"/>
    <lineage>
        <taxon>Bacteria</taxon>
        <taxon>Bacillati</taxon>
        <taxon>Mycoplasmatota</taxon>
        <taxon>Mycoplasmoidales</taxon>
        <taxon>Metamycoplasmataceae</taxon>
        <taxon>Mycoplasmopsis</taxon>
    </lineage>
</organism>
<name>A0A809SK39_9BACT</name>
<dbReference type="Proteomes" id="UP000464317">
    <property type="component" value="Chromosome"/>
</dbReference>